<proteinExistence type="predicted"/>
<dbReference type="PROSITE" id="PS51257">
    <property type="entry name" value="PROKAR_LIPOPROTEIN"/>
    <property type="match status" value="1"/>
</dbReference>
<accession>A0A654D0N9</accession>
<feature type="transmembrane region" description="Helical" evidence="2">
    <location>
        <begin position="146"/>
        <end position="167"/>
    </location>
</feature>
<reference evidence="3 4" key="1">
    <citation type="submission" date="2019-10" db="EMBL/GenBank/DDBJ databases">
        <authorList>
            <person name="Karimi E."/>
        </authorList>
    </citation>
    <scope>NUCLEOTIDE SEQUENCE [LARGE SCALE GENOMIC DNA]</scope>
    <source>
        <strain evidence="3">Sphingobacterium sp. 8BC</strain>
    </source>
</reference>
<dbReference type="RefSeq" id="WP_159332850.1">
    <property type="nucleotide sequence ID" value="NZ_LR733857.1"/>
</dbReference>
<protein>
    <recommendedName>
        <fullName evidence="5">Lipoprotein</fullName>
    </recommendedName>
</protein>
<dbReference type="AlphaFoldDB" id="A0A654D0N9"/>
<organism evidence="3 4">
    <name type="scientific">Sphingobacterium multivorum</name>
    <dbReference type="NCBI Taxonomy" id="28454"/>
    <lineage>
        <taxon>Bacteria</taxon>
        <taxon>Pseudomonadati</taxon>
        <taxon>Bacteroidota</taxon>
        <taxon>Sphingobacteriia</taxon>
        <taxon>Sphingobacteriales</taxon>
        <taxon>Sphingobacteriaceae</taxon>
        <taxon>Sphingobacterium</taxon>
    </lineage>
</organism>
<name>A0A654D0N9_SPHMU</name>
<evidence type="ECO:0000256" key="1">
    <source>
        <dbReference type="SAM" id="MobiDB-lite"/>
    </source>
</evidence>
<feature type="compositionally biased region" description="Basic and acidic residues" evidence="1">
    <location>
        <begin position="45"/>
        <end position="54"/>
    </location>
</feature>
<evidence type="ECO:0000313" key="4">
    <source>
        <dbReference type="Proteomes" id="UP000432350"/>
    </source>
</evidence>
<keyword evidence="2" id="KW-1133">Transmembrane helix</keyword>
<gene>
    <name evidence="3" type="ORF">SPHINGO8BC_51452</name>
</gene>
<evidence type="ECO:0008006" key="5">
    <source>
        <dbReference type="Google" id="ProtNLM"/>
    </source>
</evidence>
<sequence length="170" mass="18882">MRIFLITVVCILFSGCGLFRKTTKINKQLDAVSVSTDVKVSTETTEGKVDKSKETSNTTSETDDKVKVYPTPGTEVKVDPDGSVTFKADSIVAYTKHKTNQARQILNDIKEDLHQNIAVSAKKDSADKKQIETKDIDRKPSVTGIFSNWIGLAVGFLILICGIIWFLRRK</sequence>
<keyword evidence="2" id="KW-0472">Membrane</keyword>
<evidence type="ECO:0000313" key="3">
    <source>
        <dbReference type="EMBL" id="VXC99356.1"/>
    </source>
</evidence>
<evidence type="ECO:0000256" key="2">
    <source>
        <dbReference type="SAM" id="Phobius"/>
    </source>
</evidence>
<feature type="region of interest" description="Disordered" evidence="1">
    <location>
        <begin position="43"/>
        <end position="74"/>
    </location>
</feature>
<dbReference type="EMBL" id="CABWMV010000024">
    <property type="protein sequence ID" value="VXC99356.1"/>
    <property type="molecule type" value="Genomic_DNA"/>
</dbReference>
<keyword evidence="2" id="KW-0812">Transmembrane</keyword>
<dbReference type="Proteomes" id="UP000432350">
    <property type="component" value="Unassembled WGS sequence"/>
</dbReference>